<keyword evidence="2" id="KW-1185">Reference proteome</keyword>
<dbReference type="EMBL" id="BQNB010014660">
    <property type="protein sequence ID" value="GJT30874.1"/>
    <property type="molecule type" value="Genomic_DNA"/>
</dbReference>
<sequence>MTLLFDCGSFVSNGSVPVRQRDQTVMDMTTSGREGMGRSGCTTALNVVPWEIDGESVLREACPTRKELQTTPAVSVTNHITLVTDIAVQNKDRNEEGNRFIEA</sequence>
<evidence type="ECO:0000313" key="2">
    <source>
        <dbReference type="Proteomes" id="UP001151760"/>
    </source>
</evidence>
<dbReference type="Proteomes" id="UP001151760">
    <property type="component" value="Unassembled WGS sequence"/>
</dbReference>
<reference evidence="1" key="1">
    <citation type="journal article" date="2022" name="Int. J. Mol. Sci.">
        <title>Draft Genome of Tanacetum Coccineum: Genomic Comparison of Closely Related Tanacetum-Family Plants.</title>
        <authorList>
            <person name="Yamashiro T."/>
            <person name="Shiraishi A."/>
            <person name="Nakayama K."/>
            <person name="Satake H."/>
        </authorList>
    </citation>
    <scope>NUCLEOTIDE SEQUENCE</scope>
</reference>
<name>A0ABQ5CVT7_9ASTR</name>
<evidence type="ECO:0000313" key="1">
    <source>
        <dbReference type="EMBL" id="GJT30874.1"/>
    </source>
</evidence>
<accession>A0ABQ5CVT7</accession>
<gene>
    <name evidence="1" type="ORF">Tco_0911149</name>
</gene>
<organism evidence="1 2">
    <name type="scientific">Tanacetum coccineum</name>
    <dbReference type="NCBI Taxonomy" id="301880"/>
    <lineage>
        <taxon>Eukaryota</taxon>
        <taxon>Viridiplantae</taxon>
        <taxon>Streptophyta</taxon>
        <taxon>Embryophyta</taxon>
        <taxon>Tracheophyta</taxon>
        <taxon>Spermatophyta</taxon>
        <taxon>Magnoliopsida</taxon>
        <taxon>eudicotyledons</taxon>
        <taxon>Gunneridae</taxon>
        <taxon>Pentapetalae</taxon>
        <taxon>asterids</taxon>
        <taxon>campanulids</taxon>
        <taxon>Asterales</taxon>
        <taxon>Asteraceae</taxon>
        <taxon>Asteroideae</taxon>
        <taxon>Anthemideae</taxon>
        <taxon>Anthemidinae</taxon>
        <taxon>Tanacetum</taxon>
    </lineage>
</organism>
<proteinExistence type="predicted"/>
<reference evidence="1" key="2">
    <citation type="submission" date="2022-01" db="EMBL/GenBank/DDBJ databases">
        <authorList>
            <person name="Yamashiro T."/>
            <person name="Shiraishi A."/>
            <person name="Satake H."/>
            <person name="Nakayama K."/>
        </authorList>
    </citation>
    <scope>NUCLEOTIDE SEQUENCE</scope>
</reference>
<comment type="caution">
    <text evidence="1">The sequence shown here is derived from an EMBL/GenBank/DDBJ whole genome shotgun (WGS) entry which is preliminary data.</text>
</comment>
<protein>
    <submittedName>
        <fullName evidence="1">Uncharacterized protein</fullName>
    </submittedName>
</protein>